<keyword evidence="2" id="KW-1185">Reference proteome</keyword>
<dbReference type="EMBL" id="BSXU01003995">
    <property type="protein sequence ID" value="GMG40634.1"/>
    <property type="molecule type" value="Genomic_DNA"/>
</dbReference>
<dbReference type="Proteomes" id="UP001165063">
    <property type="component" value="Unassembled WGS sequence"/>
</dbReference>
<name>A0A9W6Z154_AMBMO</name>
<accession>A0A9W6Z154</accession>
<evidence type="ECO:0000313" key="1">
    <source>
        <dbReference type="EMBL" id="GMG40634.1"/>
    </source>
</evidence>
<gene>
    <name evidence="1" type="ORF">Amon01_000636200</name>
</gene>
<protein>
    <submittedName>
        <fullName evidence="1">Unnamed protein product</fullName>
    </submittedName>
</protein>
<organism evidence="1 2">
    <name type="scientific">Ambrosiozyma monospora</name>
    <name type="common">Yeast</name>
    <name type="synonym">Endomycopsis monosporus</name>
    <dbReference type="NCBI Taxonomy" id="43982"/>
    <lineage>
        <taxon>Eukaryota</taxon>
        <taxon>Fungi</taxon>
        <taxon>Dikarya</taxon>
        <taxon>Ascomycota</taxon>
        <taxon>Saccharomycotina</taxon>
        <taxon>Pichiomycetes</taxon>
        <taxon>Pichiales</taxon>
        <taxon>Pichiaceae</taxon>
        <taxon>Ambrosiozyma</taxon>
    </lineage>
</organism>
<proteinExistence type="predicted"/>
<evidence type="ECO:0000313" key="2">
    <source>
        <dbReference type="Proteomes" id="UP001165063"/>
    </source>
</evidence>
<comment type="caution">
    <text evidence="1">The sequence shown here is derived from an EMBL/GenBank/DDBJ whole genome shotgun (WGS) entry which is preliminary data.</text>
</comment>
<sequence length="225" mass="25702">MVKQQFNDGSYVGKTKIKVNHSDSNNPPSYDQITQCLADWNTDRQAASGDTGHLAFIPIEDRYSKGQFYLITPITEDLGISPNDFSLQHKELVTSLTSNTYSYGDNLSFTVEEVQLTDATDIATFSLLIPTKSYFSLTRIIKMLFLGKHFTEVAIKKPSLPAMSRFGSYTKFFNVQLLMQVKRDDTTRIPNRKPFMIQHYRSMLSRPKELVDFQDINVSTITMQN</sequence>
<reference evidence="1" key="1">
    <citation type="submission" date="2023-04" db="EMBL/GenBank/DDBJ databases">
        <title>Ambrosiozyma monospora NBRC 1965.</title>
        <authorList>
            <person name="Ichikawa N."/>
            <person name="Sato H."/>
            <person name="Tonouchi N."/>
        </authorList>
    </citation>
    <scope>NUCLEOTIDE SEQUENCE</scope>
    <source>
        <strain evidence="1">NBRC 1965</strain>
    </source>
</reference>
<dbReference type="AlphaFoldDB" id="A0A9W6Z154"/>